<dbReference type="Proteomes" id="UP000267606">
    <property type="component" value="Unassembled WGS sequence"/>
</dbReference>
<sequence>MFSSVRDGFYQELRRHRRQSPSYLKISPELSTSTEYLIGFPANVSFENDCYNNYDQTIISNNRLSIKHSLSAMNGEKRKFSDSQAR</sequence>
<reference evidence="3" key="1">
    <citation type="submission" date="2016-06" db="UniProtKB">
        <authorList>
            <consortium name="WormBaseParasite"/>
        </authorList>
    </citation>
    <scope>IDENTIFICATION</scope>
</reference>
<keyword evidence="2" id="KW-1185">Reference proteome</keyword>
<dbReference type="EMBL" id="UZAJ01014012">
    <property type="protein sequence ID" value="VDO68839.1"/>
    <property type="molecule type" value="Genomic_DNA"/>
</dbReference>
<accession>A0A183HSM1</accession>
<gene>
    <name evidence="1" type="ORF">OFLC_LOCUS10483</name>
</gene>
<proteinExistence type="predicted"/>
<dbReference type="STRING" id="387005.A0A183HSM1"/>
<reference evidence="1 2" key="2">
    <citation type="submission" date="2018-11" db="EMBL/GenBank/DDBJ databases">
        <authorList>
            <consortium name="Pathogen Informatics"/>
        </authorList>
    </citation>
    <scope>NUCLEOTIDE SEQUENCE [LARGE SCALE GENOMIC DNA]</scope>
</reference>
<dbReference type="WBParaSite" id="OFLC_0001048201-mRNA-1">
    <property type="protein sequence ID" value="OFLC_0001048201-mRNA-1"/>
    <property type="gene ID" value="OFLC_0001048201"/>
</dbReference>
<organism evidence="3">
    <name type="scientific">Onchocerca flexuosa</name>
    <dbReference type="NCBI Taxonomy" id="387005"/>
    <lineage>
        <taxon>Eukaryota</taxon>
        <taxon>Metazoa</taxon>
        <taxon>Ecdysozoa</taxon>
        <taxon>Nematoda</taxon>
        <taxon>Chromadorea</taxon>
        <taxon>Rhabditida</taxon>
        <taxon>Spirurina</taxon>
        <taxon>Spiruromorpha</taxon>
        <taxon>Filarioidea</taxon>
        <taxon>Onchocercidae</taxon>
        <taxon>Onchocerca</taxon>
    </lineage>
</organism>
<dbReference type="AlphaFoldDB" id="A0A183HSM1"/>
<evidence type="ECO:0000313" key="3">
    <source>
        <dbReference type="WBParaSite" id="OFLC_0001048201-mRNA-1"/>
    </source>
</evidence>
<evidence type="ECO:0000313" key="2">
    <source>
        <dbReference type="Proteomes" id="UP000267606"/>
    </source>
</evidence>
<protein>
    <submittedName>
        <fullName evidence="1 3">Uncharacterized protein</fullName>
    </submittedName>
</protein>
<name>A0A183HSM1_9BILA</name>
<evidence type="ECO:0000313" key="1">
    <source>
        <dbReference type="EMBL" id="VDO68839.1"/>
    </source>
</evidence>